<keyword evidence="7" id="KW-0456">Lyase</keyword>
<evidence type="ECO:0000313" key="10">
    <source>
        <dbReference type="Proteomes" id="UP001165439"/>
    </source>
</evidence>
<protein>
    <recommendedName>
        <fullName evidence="8">Abasic site processing protein</fullName>
        <ecNumber evidence="8">3.4.-.-</ecNumber>
    </recommendedName>
</protein>
<evidence type="ECO:0000256" key="5">
    <source>
        <dbReference type="ARBA" id="ARBA00023124"/>
    </source>
</evidence>
<dbReference type="GO" id="GO:0106300">
    <property type="term" value="P:protein-DNA covalent cross-linking repair"/>
    <property type="evidence" value="ECO:0007669"/>
    <property type="project" value="InterPro"/>
</dbReference>
<organism evidence="9 10">
    <name type="scientific">Pseudomonas alloputida</name>
    <dbReference type="NCBI Taxonomy" id="1940621"/>
    <lineage>
        <taxon>Bacteria</taxon>
        <taxon>Pseudomonadati</taxon>
        <taxon>Pseudomonadota</taxon>
        <taxon>Gammaproteobacteria</taxon>
        <taxon>Pseudomonadales</taxon>
        <taxon>Pseudomonadaceae</taxon>
        <taxon>Pseudomonas</taxon>
    </lineage>
</organism>
<dbReference type="SUPFAM" id="SSF143081">
    <property type="entry name" value="BB1717-like"/>
    <property type="match status" value="1"/>
</dbReference>
<comment type="caution">
    <text evidence="9">The sequence shown here is derived from an EMBL/GenBank/DDBJ whole genome shotgun (WGS) entry which is preliminary data.</text>
</comment>
<keyword evidence="5" id="KW-0190">Covalent protein-DNA linkage</keyword>
<keyword evidence="2 8" id="KW-0645">Protease</keyword>
<dbReference type="Proteomes" id="UP001165439">
    <property type="component" value="Unassembled WGS sequence"/>
</dbReference>
<evidence type="ECO:0000256" key="2">
    <source>
        <dbReference type="ARBA" id="ARBA00022670"/>
    </source>
</evidence>
<dbReference type="RefSeq" id="WP_023383634.1">
    <property type="nucleotide sequence ID" value="NZ_JAJSRF020000001.1"/>
</dbReference>
<dbReference type="Gene3D" id="3.90.1680.10">
    <property type="entry name" value="SOS response associated peptidase-like"/>
    <property type="match status" value="1"/>
</dbReference>
<dbReference type="PANTHER" id="PTHR13604">
    <property type="entry name" value="DC12-RELATED"/>
    <property type="match status" value="1"/>
</dbReference>
<dbReference type="GO" id="GO:0003697">
    <property type="term" value="F:single-stranded DNA binding"/>
    <property type="evidence" value="ECO:0007669"/>
    <property type="project" value="InterPro"/>
</dbReference>
<evidence type="ECO:0000256" key="3">
    <source>
        <dbReference type="ARBA" id="ARBA00022763"/>
    </source>
</evidence>
<keyword evidence="3" id="KW-0227">DNA damage</keyword>
<dbReference type="GO" id="GO:0006508">
    <property type="term" value="P:proteolysis"/>
    <property type="evidence" value="ECO:0007669"/>
    <property type="project" value="UniProtKB-KW"/>
</dbReference>
<dbReference type="GO" id="GO:0016829">
    <property type="term" value="F:lyase activity"/>
    <property type="evidence" value="ECO:0007669"/>
    <property type="project" value="UniProtKB-KW"/>
</dbReference>
<evidence type="ECO:0000313" key="9">
    <source>
        <dbReference type="EMBL" id="MDM3951060.1"/>
    </source>
</evidence>
<gene>
    <name evidence="9" type="ORF">LU674_001670</name>
</gene>
<keyword evidence="4 8" id="KW-0378">Hydrolase</keyword>
<evidence type="ECO:0000256" key="1">
    <source>
        <dbReference type="ARBA" id="ARBA00008136"/>
    </source>
</evidence>
<evidence type="ECO:0000256" key="7">
    <source>
        <dbReference type="ARBA" id="ARBA00023239"/>
    </source>
</evidence>
<evidence type="ECO:0000256" key="8">
    <source>
        <dbReference type="RuleBase" id="RU364100"/>
    </source>
</evidence>
<dbReference type="InterPro" id="IPR036590">
    <property type="entry name" value="SRAP-like"/>
</dbReference>
<name>A0AAW7HDW3_9PSED</name>
<comment type="similarity">
    <text evidence="1 8">Belongs to the SOS response-associated peptidase family.</text>
</comment>
<dbReference type="GO" id="GO:0008233">
    <property type="term" value="F:peptidase activity"/>
    <property type="evidence" value="ECO:0007669"/>
    <property type="project" value="UniProtKB-KW"/>
</dbReference>
<evidence type="ECO:0000256" key="4">
    <source>
        <dbReference type="ARBA" id="ARBA00022801"/>
    </source>
</evidence>
<keyword evidence="6" id="KW-0238">DNA-binding</keyword>
<dbReference type="EMBL" id="JAJSRF020000001">
    <property type="protein sequence ID" value="MDM3951060.1"/>
    <property type="molecule type" value="Genomic_DNA"/>
</dbReference>
<dbReference type="Pfam" id="PF02586">
    <property type="entry name" value="SRAP"/>
    <property type="match status" value="1"/>
</dbReference>
<evidence type="ECO:0000256" key="6">
    <source>
        <dbReference type="ARBA" id="ARBA00023125"/>
    </source>
</evidence>
<dbReference type="InterPro" id="IPR003738">
    <property type="entry name" value="SRAP"/>
</dbReference>
<accession>A0AAW7HDW3</accession>
<proteinExistence type="inferred from homology"/>
<dbReference type="EC" id="3.4.-.-" evidence="8"/>
<reference evidence="9" key="1">
    <citation type="submission" date="2023-06" db="EMBL/GenBank/DDBJ databases">
        <title>MBL-encoding genomic islands in Pseudomonas spp. in Poland.</title>
        <authorList>
            <person name="Urbanowicz P."/>
            <person name="Izdebski R."/>
            <person name="Biedrzycka M."/>
            <person name="Gniadkowski M."/>
        </authorList>
    </citation>
    <scope>NUCLEOTIDE SEQUENCE</scope>
    <source>
        <strain evidence="9">NMI5768_13</strain>
    </source>
</reference>
<dbReference type="PANTHER" id="PTHR13604:SF0">
    <property type="entry name" value="ABASIC SITE PROCESSING PROTEIN HMCES"/>
    <property type="match status" value="1"/>
</dbReference>
<sequence>MCSHYEAPTPNQLAAAFGIEDDQQGKLDLWPGYIGPFLRRAGEAVEQDGAPPQLDLLTGSFGLIPCWSKDIKIARRTYNARSETVAEKPSFRNAWRRAQHCIIPAAAIYEPDWRSGRAVPTRIARADGEVMGIAGLWEEWRDPETRQVLHSYTMLTVNADTHAFMRNYHRPDDEKQTEVPL</sequence>
<dbReference type="AlphaFoldDB" id="A0AAW7HDW3"/>